<dbReference type="HOGENOM" id="CLU_2578659_0_0_1"/>
<dbReference type="EMBL" id="CM001888">
    <property type="protein sequence ID" value="EOY18020.1"/>
    <property type="molecule type" value="Genomic_DNA"/>
</dbReference>
<reference evidence="1 2" key="1">
    <citation type="journal article" date="2013" name="Genome Biol.">
        <title>The genome sequence of the most widely cultivated cacao type and its use to identify candidate genes regulating pod color.</title>
        <authorList>
            <person name="Motamayor J.C."/>
            <person name="Mockaitis K."/>
            <person name="Schmutz J."/>
            <person name="Haiminen N."/>
            <person name="Iii D.L."/>
            <person name="Cornejo O."/>
            <person name="Findley S.D."/>
            <person name="Zheng P."/>
            <person name="Utro F."/>
            <person name="Royaert S."/>
            <person name="Saski C."/>
            <person name="Jenkins J."/>
            <person name="Podicheti R."/>
            <person name="Zhao M."/>
            <person name="Scheffler B.E."/>
            <person name="Stack J.C."/>
            <person name="Feltus F.A."/>
            <person name="Mustiga G.M."/>
            <person name="Amores F."/>
            <person name="Phillips W."/>
            <person name="Marelli J.P."/>
            <person name="May G.D."/>
            <person name="Shapiro H."/>
            <person name="Ma J."/>
            <person name="Bustamante C.D."/>
            <person name="Schnell R.J."/>
            <person name="Main D."/>
            <person name="Gilbert D."/>
            <person name="Parida L."/>
            <person name="Kuhn D.N."/>
        </authorList>
    </citation>
    <scope>NUCLEOTIDE SEQUENCE [LARGE SCALE GENOMIC DNA]</scope>
    <source>
        <strain evidence="2">cv. Matina 1-6</strain>
    </source>
</reference>
<protein>
    <submittedName>
        <fullName evidence="1">Uncharacterized protein</fullName>
    </submittedName>
</protein>
<name>A0A061FL18_THECC</name>
<evidence type="ECO:0000313" key="2">
    <source>
        <dbReference type="Proteomes" id="UP000026915"/>
    </source>
</evidence>
<sequence>MDLDFLAFDSCCSARNICFPVWPIFGNMRSFLKAFRSENPDTFIHDLVKRYGRPGIYKTYLFGSPSITISIPETCRKALER</sequence>
<keyword evidence="2" id="KW-1185">Reference proteome</keyword>
<dbReference type="InterPro" id="IPR036396">
    <property type="entry name" value="Cyt_P450_sf"/>
</dbReference>
<proteinExistence type="predicted"/>
<dbReference type="GO" id="GO:0004497">
    <property type="term" value="F:monooxygenase activity"/>
    <property type="evidence" value="ECO:0007669"/>
    <property type="project" value="InterPro"/>
</dbReference>
<dbReference type="InParanoid" id="A0A061FL18"/>
<dbReference type="AlphaFoldDB" id="A0A061FL18"/>
<dbReference type="SUPFAM" id="SSF48264">
    <property type="entry name" value="Cytochrome P450"/>
    <property type="match status" value="1"/>
</dbReference>
<gene>
    <name evidence="1" type="ORF">TCM_042691</name>
</gene>
<dbReference type="Gramene" id="EOY18020">
    <property type="protein sequence ID" value="EOY18020"/>
    <property type="gene ID" value="TCM_042691"/>
</dbReference>
<organism evidence="1 2">
    <name type="scientific">Theobroma cacao</name>
    <name type="common">Cacao</name>
    <name type="synonym">Cocoa</name>
    <dbReference type="NCBI Taxonomy" id="3641"/>
    <lineage>
        <taxon>Eukaryota</taxon>
        <taxon>Viridiplantae</taxon>
        <taxon>Streptophyta</taxon>
        <taxon>Embryophyta</taxon>
        <taxon>Tracheophyta</taxon>
        <taxon>Spermatophyta</taxon>
        <taxon>Magnoliopsida</taxon>
        <taxon>eudicotyledons</taxon>
        <taxon>Gunneridae</taxon>
        <taxon>Pentapetalae</taxon>
        <taxon>rosids</taxon>
        <taxon>malvids</taxon>
        <taxon>Malvales</taxon>
        <taxon>Malvaceae</taxon>
        <taxon>Byttnerioideae</taxon>
        <taxon>Theobroma</taxon>
    </lineage>
</organism>
<dbReference type="GO" id="GO:0020037">
    <property type="term" value="F:heme binding"/>
    <property type="evidence" value="ECO:0007669"/>
    <property type="project" value="InterPro"/>
</dbReference>
<dbReference type="GO" id="GO:0016705">
    <property type="term" value="F:oxidoreductase activity, acting on paired donors, with incorporation or reduction of molecular oxygen"/>
    <property type="evidence" value="ECO:0007669"/>
    <property type="project" value="InterPro"/>
</dbReference>
<dbReference type="STRING" id="3641.A0A061FL18"/>
<dbReference type="eggNOG" id="KOG0157">
    <property type="taxonomic scope" value="Eukaryota"/>
</dbReference>
<evidence type="ECO:0000313" key="1">
    <source>
        <dbReference type="EMBL" id="EOY18020.1"/>
    </source>
</evidence>
<dbReference type="Gene3D" id="1.10.630.10">
    <property type="entry name" value="Cytochrome P450"/>
    <property type="match status" value="1"/>
</dbReference>
<accession>A0A061FL18</accession>
<dbReference type="GO" id="GO:0005506">
    <property type="term" value="F:iron ion binding"/>
    <property type="evidence" value="ECO:0007669"/>
    <property type="project" value="InterPro"/>
</dbReference>
<dbReference type="Proteomes" id="UP000026915">
    <property type="component" value="Chromosome 10"/>
</dbReference>